<feature type="transmembrane region" description="Helical" evidence="6">
    <location>
        <begin position="78"/>
        <end position="98"/>
    </location>
</feature>
<feature type="transmembrane region" description="Helical" evidence="6">
    <location>
        <begin position="302"/>
        <end position="325"/>
    </location>
</feature>
<sequence length="387" mass="39652">MSTIGERHLRRALVGMCGTQVISWGALYYALPVATAQIAGTTGWTPSTITLAFSAGLLVAAGAGIPLGRMIDRYGPRLVMTAGSVLAAVALVLVATAPSRPLFFLAWGVVGVAQAMQLYPPAFAAITIWYGDRRARPLTIVTLVGGLASTVFAPLTALLVDQVGWRASYLVYAAVFVVVNLPVHWLLLTPAWPDHRTRPAATPVRHVTRSARFRLLQTAMTLAALGLYASAIVVVPLFVERGLSHALAAVALGLVGAGQVLGRLVFAAVPRSSAPAARTTGVLAASCAALVLLALLPGPAGALLAVAVILGMARGAFTLVQATAVADRWLTARFGALNGLFNAPITAATAIAPGGAIVLAERVGGYATALILLAVLAGIAAVLAALT</sequence>
<evidence type="ECO:0000313" key="8">
    <source>
        <dbReference type="EMBL" id="UQS26684.1"/>
    </source>
</evidence>
<evidence type="ECO:0000256" key="6">
    <source>
        <dbReference type="SAM" id="Phobius"/>
    </source>
</evidence>
<keyword evidence="5 6" id="KW-0472">Membrane</keyword>
<feature type="transmembrane region" description="Helical" evidence="6">
    <location>
        <begin position="245"/>
        <end position="269"/>
    </location>
</feature>
<protein>
    <submittedName>
        <fullName evidence="8">MFS transporter</fullName>
    </submittedName>
</protein>
<feature type="transmembrane region" description="Helical" evidence="6">
    <location>
        <begin position="366"/>
        <end position="386"/>
    </location>
</feature>
<proteinExistence type="predicted"/>
<feature type="transmembrane region" description="Helical" evidence="6">
    <location>
        <begin position="104"/>
        <end position="131"/>
    </location>
</feature>
<evidence type="ECO:0000256" key="4">
    <source>
        <dbReference type="ARBA" id="ARBA00022989"/>
    </source>
</evidence>
<feature type="transmembrane region" description="Helical" evidence="6">
    <location>
        <begin position="43"/>
        <end position="66"/>
    </location>
</feature>
<name>A0ABY4P317_9PSEU</name>
<keyword evidence="4 6" id="KW-1133">Transmembrane helix</keyword>
<dbReference type="InterPro" id="IPR052983">
    <property type="entry name" value="MFS_Riboflavin_Transporter"/>
</dbReference>
<dbReference type="InterPro" id="IPR020846">
    <property type="entry name" value="MFS_dom"/>
</dbReference>
<feature type="transmembrane region" description="Helical" evidence="6">
    <location>
        <begin position="138"/>
        <end position="157"/>
    </location>
</feature>
<dbReference type="EMBL" id="CP091196">
    <property type="protein sequence ID" value="UQS26684.1"/>
    <property type="molecule type" value="Genomic_DNA"/>
</dbReference>
<dbReference type="SUPFAM" id="SSF103473">
    <property type="entry name" value="MFS general substrate transporter"/>
    <property type="match status" value="1"/>
</dbReference>
<reference evidence="8" key="1">
    <citation type="submission" date="2022-01" db="EMBL/GenBank/DDBJ databases">
        <title>PSI-footprinting approach for the identification of protein synthesis inhibitor producers.</title>
        <authorList>
            <person name="Handel F."/>
            <person name="Kulik A."/>
            <person name="Wex K.W."/>
            <person name="Berscheid A."/>
            <person name="Saur J.S."/>
            <person name="Winkler A."/>
            <person name="Wibberg D."/>
            <person name="Kalinowski J."/>
            <person name="Broetz-Oesterhelt H."/>
            <person name="Mast Y."/>
        </authorList>
    </citation>
    <scope>NUCLEOTIDE SEQUENCE</scope>
    <source>
        <strain evidence="8">KNN 49.3e</strain>
    </source>
</reference>
<dbReference type="Pfam" id="PF07690">
    <property type="entry name" value="MFS_1"/>
    <property type="match status" value="1"/>
</dbReference>
<feature type="transmembrane region" description="Helical" evidence="6">
    <location>
        <begin position="169"/>
        <end position="188"/>
    </location>
</feature>
<evidence type="ECO:0000256" key="1">
    <source>
        <dbReference type="ARBA" id="ARBA00004651"/>
    </source>
</evidence>
<evidence type="ECO:0000256" key="5">
    <source>
        <dbReference type="ARBA" id="ARBA00023136"/>
    </source>
</evidence>
<dbReference type="Proteomes" id="UP000830158">
    <property type="component" value="Chromosome"/>
</dbReference>
<feature type="transmembrane region" description="Helical" evidence="6">
    <location>
        <begin position="215"/>
        <end position="239"/>
    </location>
</feature>
<dbReference type="PROSITE" id="PS50850">
    <property type="entry name" value="MFS"/>
    <property type="match status" value="1"/>
</dbReference>
<dbReference type="InterPro" id="IPR011701">
    <property type="entry name" value="MFS"/>
</dbReference>
<evidence type="ECO:0000313" key="9">
    <source>
        <dbReference type="Proteomes" id="UP000830158"/>
    </source>
</evidence>
<dbReference type="Gene3D" id="1.20.1250.20">
    <property type="entry name" value="MFS general substrate transporter like domains"/>
    <property type="match status" value="1"/>
</dbReference>
<evidence type="ECO:0000256" key="2">
    <source>
        <dbReference type="ARBA" id="ARBA00022448"/>
    </source>
</evidence>
<feature type="transmembrane region" description="Helical" evidence="6">
    <location>
        <begin position="337"/>
        <end position="360"/>
    </location>
</feature>
<evidence type="ECO:0000259" key="7">
    <source>
        <dbReference type="PROSITE" id="PS50850"/>
    </source>
</evidence>
<comment type="subcellular location">
    <subcellularLocation>
        <location evidence="1">Cell membrane</location>
        <topology evidence="1">Multi-pass membrane protein</topology>
    </subcellularLocation>
</comment>
<feature type="transmembrane region" description="Helical" evidence="6">
    <location>
        <begin position="12"/>
        <end position="31"/>
    </location>
</feature>
<feature type="transmembrane region" description="Helical" evidence="6">
    <location>
        <begin position="276"/>
        <end position="296"/>
    </location>
</feature>
<gene>
    <name evidence="8" type="ORF">L1857_29710</name>
</gene>
<evidence type="ECO:0000256" key="3">
    <source>
        <dbReference type="ARBA" id="ARBA00022692"/>
    </source>
</evidence>
<keyword evidence="2" id="KW-0813">Transport</keyword>
<dbReference type="InterPro" id="IPR036259">
    <property type="entry name" value="MFS_trans_sf"/>
</dbReference>
<dbReference type="PANTHER" id="PTHR43385:SF1">
    <property type="entry name" value="RIBOFLAVIN TRANSPORTER RIBJ"/>
    <property type="match status" value="1"/>
</dbReference>
<keyword evidence="9" id="KW-1185">Reference proteome</keyword>
<keyword evidence="3 6" id="KW-0812">Transmembrane</keyword>
<organism evidence="8 9">
    <name type="scientific">Amycolatopsis thermalba</name>
    <dbReference type="NCBI Taxonomy" id="944492"/>
    <lineage>
        <taxon>Bacteria</taxon>
        <taxon>Bacillati</taxon>
        <taxon>Actinomycetota</taxon>
        <taxon>Actinomycetes</taxon>
        <taxon>Pseudonocardiales</taxon>
        <taxon>Pseudonocardiaceae</taxon>
        <taxon>Amycolatopsis</taxon>
    </lineage>
</organism>
<feature type="domain" description="Major facilitator superfamily (MFS) profile" evidence="7">
    <location>
        <begin position="1"/>
        <end position="387"/>
    </location>
</feature>
<accession>A0ABY4P317</accession>
<dbReference type="PANTHER" id="PTHR43385">
    <property type="entry name" value="RIBOFLAVIN TRANSPORTER RIBJ"/>
    <property type="match status" value="1"/>
</dbReference>